<protein>
    <submittedName>
        <fullName evidence="1">Uncharacterized protein</fullName>
    </submittedName>
</protein>
<dbReference type="AlphaFoldDB" id="A0A7I8IKC0"/>
<organism evidence="1">
    <name type="scientific">Spirodela intermedia</name>
    <name type="common">Intermediate duckweed</name>
    <dbReference type="NCBI Taxonomy" id="51605"/>
    <lineage>
        <taxon>Eukaryota</taxon>
        <taxon>Viridiplantae</taxon>
        <taxon>Streptophyta</taxon>
        <taxon>Embryophyta</taxon>
        <taxon>Tracheophyta</taxon>
        <taxon>Spermatophyta</taxon>
        <taxon>Magnoliopsida</taxon>
        <taxon>Liliopsida</taxon>
        <taxon>Araceae</taxon>
        <taxon>Lemnoideae</taxon>
        <taxon>Spirodela</taxon>
    </lineage>
</organism>
<reference evidence="1" key="1">
    <citation type="submission" date="2019-12" db="EMBL/GenBank/DDBJ databases">
        <authorList>
            <person name="Scholz U."/>
            <person name="Mascher M."/>
            <person name="Fiebig A."/>
        </authorList>
    </citation>
    <scope>NUCLEOTIDE SEQUENCE</scope>
</reference>
<gene>
    <name evidence="1" type="ORF">SI7747_03003895</name>
    <name evidence="2" type="ORF">SI8410_03004231</name>
</gene>
<proteinExistence type="predicted"/>
<keyword evidence="3" id="KW-1185">Reference proteome</keyword>
<dbReference type="Proteomes" id="UP000663760">
    <property type="component" value="Chromosome 3"/>
</dbReference>
<accession>A0A7I8IKC0</accession>
<evidence type="ECO:0000313" key="1">
    <source>
        <dbReference type="EMBL" id="CAA2617733.1"/>
    </source>
</evidence>
<name>A0A7I8IKC0_SPIIN</name>
<dbReference type="EMBL" id="LR743590">
    <property type="protein sequence ID" value="CAA2617733.1"/>
    <property type="molecule type" value="Genomic_DNA"/>
</dbReference>
<evidence type="ECO:0000313" key="2">
    <source>
        <dbReference type="EMBL" id="CAA7393486.1"/>
    </source>
</evidence>
<evidence type="ECO:0000313" key="3">
    <source>
        <dbReference type="Proteomes" id="UP000663760"/>
    </source>
</evidence>
<sequence length="34" mass="3999">MPHSVSCLELSFLKVFSLLRIFTWDIPMLEDSRS</sequence>
<dbReference type="EMBL" id="LR746266">
    <property type="protein sequence ID" value="CAA7393486.1"/>
    <property type="molecule type" value="Genomic_DNA"/>
</dbReference>